<dbReference type="InterPro" id="IPR038069">
    <property type="entry name" value="Pelota/DOM34_N"/>
</dbReference>
<dbReference type="Pfam" id="PF03465">
    <property type="entry name" value="eRF1_3"/>
    <property type="match status" value="1"/>
</dbReference>
<keyword evidence="8" id="KW-0469">Meiosis</keyword>
<dbReference type="GO" id="GO:0070966">
    <property type="term" value="P:nuclear-transcribed mRNA catabolic process, no-go decay"/>
    <property type="evidence" value="ECO:0007669"/>
    <property type="project" value="InterPro"/>
</dbReference>
<evidence type="ECO:0000256" key="6">
    <source>
        <dbReference type="ARBA" id="ARBA00022723"/>
    </source>
</evidence>
<evidence type="ECO:0000256" key="4">
    <source>
        <dbReference type="ARBA" id="ARBA00022490"/>
    </source>
</evidence>
<dbReference type="KEGG" id="pic:PICST_42885"/>
<gene>
    <name evidence="12" type="ORF">PICST_42885</name>
</gene>
<dbReference type="InterPro" id="IPR005140">
    <property type="entry name" value="eRF1_Pelota-like_N"/>
</dbReference>
<dbReference type="HOGENOM" id="CLU_023334_3_1_1"/>
<dbReference type="PANTHER" id="PTHR10853:SF0">
    <property type="entry name" value="PROTEIN PELOTA HOMOLOG"/>
    <property type="match status" value="1"/>
</dbReference>
<dbReference type="GO" id="GO:0051301">
    <property type="term" value="P:cell division"/>
    <property type="evidence" value="ECO:0007669"/>
    <property type="project" value="UniProtKB-KW"/>
</dbReference>
<dbReference type="FunCoup" id="A3LQV5">
    <property type="interactions" value="543"/>
</dbReference>
<dbReference type="EMBL" id="CP000497">
    <property type="protein sequence ID" value="ABN65628.2"/>
    <property type="molecule type" value="Genomic_DNA"/>
</dbReference>
<name>A3LQV5_PICST</name>
<proteinExistence type="inferred from homology"/>
<comment type="similarity">
    <text evidence="3 10">Belongs to the eukaryotic release factor 1 family. Pelota subfamily.</text>
</comment>
<dbReference type="Pfam" id="PF03464">
    <property type="entry name" value="eRF1_2"/>
    <property type="match status" value="1"/>
</dbReference>
<dbReference type="InterPro" id="IPR029064">
    <property type="entry name" value="Ribosomal_eL30-like_sf"/>
</dbReference>
<evidence type="ECO:0000313" key="13">
    <source>
        <dbReference type="Proteomes" id="UP000002258"/>
    </source>
</evidence>
<accession>A3LQV5</accession>
<dbReference type="GO" id="GO:0071025">
    <property type="term" value="P:RNA surveillance"/>
    <property type="evidence" value="ECO:0007669"/>
    <property type="project" value="InterPro"/>
</dbReference>
<dbReference type="InParanoid" id="A3LQV5"/>
<dbReference type="STRING" id="322104.A3LQV5"/>
<dbReference type="GO" id="GO:0032790">
    <property type="term" value="P:ribosome disassembly"/>
    <property type="evidence" value="ECO:0007669"/>
    <property type="project" value="TreeGrafter"/>
</dbReference>
<evidence type="ECO:0000256" key="1">
    <source>
        <dbReference type="ARBA" id="ARBA00001968"/>
    </source>
</evidence>
<dbReference type="InterPro" id="IPR005141">
    <property type="entry name" value="eRF1_2"/>
</dbReference>
<dbReference type="GO" id="GO:0051321">
    <property type="term" value="P:meiotic cell cycle"/>
    <property type="evidence" value="ECO:0007669"/>
    <property type="project" value="UniProtKB-KW"/>
</dbReference>
<evidence type="ECO:0000256" key="10">
    <source>
        <dbReference type="RuleBase" id="RU362019"/>
    </source>
</evidence>
<evidence type="ECO:0000256" key="9">
    <source>
        <dbReference type="ARBA" id="ARBA00023306"/>
    </source>
</evidence>
<dbReference type="InterPro" id="IPR058547">
    <property type="entry name" value="Pelota_N"/>
</dbReference>
<dbReference type="SMART" id="SM01194">
    <property type="entry name" value="eRF1_1"/>
    <property type="match status" value="1"/>
</dbReference>
<dbReference type="GO" id="GO:0006412">
    <property type="term" value="P:translation"/>
    <property type="evidence" value="ECO:0007669"/>
    <property type="project" value="UniProtKB-ARBA"/>
</dbReference>
<evidence type="ECO:0000256" key="5">
    <source>
        <dbReference type="ARBA" id="ARBA00022618"/>
    </source>
</evidence>
<protein>
    <recommendedName>
        <fullName evidence="10">Protein DOM34 homolog</fullName>
    </recommendedName>
</protein>
<evidence type="ECO:0000256" key="8">
    <source>
        <dbReference type="ARBA" id="ARBA00023254"/>
    </source>
</evidence>
<dbReference type="InterPro" id="IPR042226">
    <property type="entry name" value="eFR1_2_sf"/>
</dbReference>
<dbReference type="GO" id="GO:1990533">
    <property type="term" value="C:Dom34-Hbs1 complex"/>
    <property type="evidence" value="ECO:0007669"/>
    <property type="project" value="UniProtKB-ARBA"/>
</dbReference>
<dbReference type="Proteomes" id="UP000002258">
    <property type="component" value="Chromosome 3"/>
</dbReference>
<dbReference type="GeneID" id="4838169"/>
<organism evidence="12 13">
    <name type="scientific">Scheffersomyces stipitis (strain ATCC 58785 / CBS 6054 / NBRC 10063 / NRRL Y-11545)</name>
    <name type="common">Yeast</name>
    <name type="synonym">Pichia stipitis</name>
    <dbReference type="NCBI Taxonomy" id="322104"/>
    <lineage>
        <taxon>Eukaryota</taxon>
        <taxon>Fungi</taxon>
        <taxon>Dikarya</taxon>
        <taxon>Ascomycota</taxon>
        <taxon>Saccharomycotina</taxon>
        <taxon>Pichiomycetes</taxon>
        <taxon>Debaryomycetaceae</taxon>
        <taxon>Scheffersomyces</taxon>
    </lineage>
</organism>
<dbReference type="InterPro" id="IPR004405">
    <property type="entry name" value="TF_pelota"/>
</dbReference>
<evidence type="ECO:0000256" key="7">
    <source>
        <dbReference type="ARBA" id="ARBA00022776"/>
    </source>
</evidence>
<keyword evidence="5" id="KW-0132">Cell division</keyword>
<dbReference type="PANTHER" id="PTHR10853">
    <property type="entry name" value="PELOTA"/>
    <property type="match status" value="1"/>
</dbReference>
<dbReference type="RefSeq" id="XP_001383657.2">
    <property type="nucleotide sequence ID" value="XM_001383620.1"/>
</dbReference>
<comment type="subcellular location">
    <subcellularLocation>
        <location evidence="2 10">Cytoplasm</location>
    </subcellularLocation>
</comment>
<dbReference type="InterPro" id="IPR005142">
    <property type="entry name" value="eRF1_3"/>
</dbReference>
<feature type="domain" description="eRF1/Pelota-like N-terminal" evidence="11">
    <location>
        <begin position="1"/>
        <end position="134"/>
    </location>
</feature>
<comment type="function">
    <text evidence="10">Component of the Dom34-Hbs1 complex, a complex that recognizes stalled ribosomes and triggers the No-Go Decay (NGD) pathway (PubMed:20890290). In the Dom34-Hbs1 complex, dom34 recognizes ribosomes stalled at the 3' end of an mRNA and engages stalled ribosomes by destabilizing mRNA in the mRNA channel. Following ribosome-binding, the Dom34-Hbs1 complex promotes the disassembly of stalled ribosomes, followed by degradation of damaged mRNAs as part of the NGD pathway.</text>
</comment>
<dbReference type="eggNOG" id="KOG2869">
    <property type="taxonomic scope" value="Eukaryota"/>
</dbReference>
<keyword evidence="13" id="KW-1185">Reference proteome</keyword>
<sequence length="395" mass="44757">MLVKNQVKLKDKNVAVTFVPQDAEDLWYLYNLLKPGDTVVVVSYRNVKKGNSTQVQKGKSKMEKVLVKLKLVLEDIDYIASDNNMRLSGKSIEPNEYVPLNSYHTAEVELSKDLTILKDNWDEYDMSILNDLCSIEKKADIGAVILEEGVAHICYVTDSMTVMKAKVEKSIPRKNSEYGTKDLDKAMNTFLTMVVETMLRHFDFNALKVILLASPGFVAKSLYDKIMQECTAAQNSQSSNKDSKIYNDILKNKSKFVITHSSTGYLQGLEEVLKDPATKKRLSDTKFSEESEVLHKFQIALNDDDGRAWYGLEEVTKALDLDAVRYLMVTDQLFRSDDIDTRRNYIDLTERAKNLGAKVFIFSSLHESGIQLNQLTGIAALLKYPVPDLDESDEE</sequence>
<keyword evidence="9" id="KW-0131">Cell cycle</keyword>
<evidence type="ECO:0000313" key="12">
    <source>
        <dbReference type="EMBL" id="ABN65628.2"/>
    </source>
</evidence>
<dbReference type="GO" id="GO:0070481">
    <property type="term" value="P:nuclear-transcribed mRNA catabolic process, non-stop decay"/>
    <property type="evidence" value="ECO:0007669"/>
    <property type="project" value="InterPro"/>
</dbReference>
<dbReference type="SUPFAM" id="SSF55315">
    <property type="entry name" value="L30e-like"/>
    <property type="match status" value="1"/>
</dbReference>
<dbReference type="GO" id="GO:0070651">
    <property type="term" value="P:nonfunctional rRNA decay"/>
    <property type="evidence" value="ECO:0007669"/>
    <property type="project" value="TreeGrafter"/>
</dbReference>
<dbReference type="Pfam" id="PF26356">
    <property type="entry name" value="Pelota_N"/>
    <property type="match status" value="1"/>
</dbReference>
<dbReference type="GO" id="GO:0046872">
    <property type="term" value="F:metal ion binding"/>
    <property type="evidence" value="ECO:0007669"/>
    <property type="project" value="UniProtKB-KW"/>
</dbReference>
<dbReference type="FunFam" id="3.30.420.60:FF:000004">
    <property type="entry name" value="Protein DOM34 homolog"/>
    <property type="match status" value="1"/>
</dbReference>
<keyword evidence="7" id="KW-0498">Mitosis</keyword>
<evidence type="ECO:0000256" key="2">
    <source>
        <dbReference type="ARBA" id="ARBA00004496"/>
    </source>
</evidence>
<dbReference type="Gene3D" id="2.30.30.870">
    <property type="entry name" value="Pelota, domain A"/>
    <property type="match status" value="1"/>
</dbReference>
<dbReference type="OrthoDB" id="10249111at2759"/>
<dbReference type="SUPFAM" id="SSF159065">
    <property type="entry name" value="Dom34/Pelota N-terminal domain-like"/>
    <property type="match status" value="1"/>
</dbReference>
<dbReference type="Gene3D" id="3.30.1330.30">
    <property type="match status" value="1"/>
</dbReference>
<evidence type="ECO:0000259" key="11">
    <source>
        <dbReference type="SMART" id="SM01194"/>
    </source>
</evidence>
<comment type="cofactor">
    <cofactor evidence="1 10">
        <name>a divalent metal cation</name>
        <dbReference type="ChEBI" id="CHEBI:60240"/>
    </cofactor>
</comment>
<dbReference type="SUPFAM" id="SSF53137">
    <property type="entry name" value="Translational machinery components"/>
    <property type="match status" value="1"/>
</dbReference>
<dbReference type="AlphaFoldDB" id="A3LQV5"/>
<dbReference type="OMA" id="DDLWHLK"/>
<evidence type="ECO:0000256" key="3">
    <source>
        <dbReference type="ARBA" id="ARBA00009504"/>
    </source>
</evidence>
<keyword evidence="4 10" id="KW-0963">Cytoplasm</keyword>
<dbReference type="Gene3D" id="3.30.420.60">
    <property type="entry name" value="eRF1 domain 2"/>
    <property type="match status" value="1"/>
</dbReference>
<dbReference type="FunFam" id="3.30.1330.30:FF:000008">
    <property type="entry name" value="Protein pelota homolog"/>
    <property type="match status" value="1"/>
</dbReference>
<keyword evidence="6 10" id="KW-0479">Metal-binding</keyword>
<reference evidence="12 13" key="1">
    <citation type="journal article" date="2007" name="Nat. Biotechnol.">
        <title>Genome sequence of the lignocellulose-bioconverting and xylose-fermenting yeast Pichia stipitis.</title>
        <authorList>
            <person name="Jeffries T.W."/>
            <person name="Grigoriev I.V."/>
            <person name="Grimwood J."/>
            <person name="Laplaza J.M."/>
            <person name="Aerts A."/>
            <person name="Salamov A."/>
            <person name="Schmutz J."/>
            <person name="Lindquist E."/>
            <person name="Dehal P."/>
            <person name="Shapiro H."/>
            <person name="Jin Y.S."/>
            <person name="Passoth V."/>
            <person name="Richardson P.M."/>
        </authorList>
    </citation>
    <scope>NUCLEOTIDE SEQUENCE [LARGE SCALE GENOMIC DNA]</scope>
    <source>
        <strain evidence="13">ATCC 58785 / CBS 6054 / NBRC 10063 / NRRL Y-11545</strain>
    </source>
</reference>
<dbReference type="NCBIfam" id="TIGR00111">
    <property type="entry name" value="pelota"/>
    <property type="match status" value="1"/>
</dbReference>
<dbReference type="GO" id="GO:0005737">
    <property type="term" value="C:cytoplasm"/>
    <property type="evidence" value="ECO:0007669"/>
    <property type="project" value="UniProtKB-SubCell"/>
</dbReference>